<evidence type="ECO:0000313" key="8">
    <source>
        <dbReference type="RefSeq" id="XP_048267327.1"/>
    </source>
</evidence>
<name>A0A9C6SUW8_BOMTE</name>
<proteinExistence type="inferred from homology"/>
<comment type="caution">
    <text evidence="6">Lacks conserved residue(s) required for the propagation of feature annotation.</text>
</comment>
<reference evidence="8" key="1">
    <citation type="submission" date="2025-08" db="UniProtKB">
        <authorList>
            <consortium name="RefSeq"/>
        </authorList>
    </citation>
    <scope>IDENTIFICATION</scope>
</reference>
<gene>
    <name evidence="8" type="primary">LOC125386199</name>
</gene>
<keyword evidence="6" id="KW-0675">Receptor</keyword>
<feature type="transmembrane region" description="Helical" evidence="6">
    <location>
        <begin position="30"/>
        <end position="48"/>
    </location>
</feature>
<comment type="function">
    <text evidence="6">Gustatory receptor which mediates acceptance or avoidance behavior, depending on its substrates.</text>
</comment>
<dbReference type="GeneID" id="125386199"/>
<keyword evidence="6" id="KW-0807">Transducer</keyword>
<feature type="transmembrane region" description="Helical" evidence="6">
    <location>
        <begin position="60"/>
        <end position="79"/>
    </location>
</feature>
<evidence type="ECO:0000256" key="6">
    <source>
        <dbReference type="RuleBase" id="RU363108"/>
    </source>
</evidence>
<feature type="transmembrane region" description="Helical" evidence="6">
    <location>
        <begin position="264"/>
        <end position="285"/>
    </location>
</feature>
<dbReference type="KEGG" id="bter:125386199"/>
<dbReference type="RefSeq" id="XP_048267327.1">
    <property type="nucleotide sequence ID" value="XM_048411370.1"/>
</dbReference>
<feature type="transmembrane region" description="Helical" evidence="6">
    <location>
        <begin position="374"/>
        <end position="394"/>
    </location>
</feature>
<dbReference type="AlphaFoldDB" id="A0A9C6SUW8"/>
<evidence type="ECO:0000256" key="5">
    <source>
        <dbReference type="ARBA" id="ARBA00023136"/>
    </source>
</evidence>
<keyword evidence="4 6" id="KW-1133">Transmembrane helix</keyword>
<dbReference type="InterPro" id="IPR013604">
    <property type="entry name" value="7TM_chemorcpt"/>
</dbReference>
<keyword evidence="5 6" id="KW-0472">Membrane</keyword>
<evidence type="ECO:0000256" key="3">
    <source>
        <dbReference type="ARBA" id="ARBA00022692"/>
    </source>
</evidence>
<dbReference type="OrthoDB" id="6366728at2759"/>
<evidence type="ECO:0000313" key="7">
    <source>
        <dbReference type="Proteomes" id="UP000835206"/>
    </source>
</evidence>
<dbReference type="GO" id="GO:0007165">
    <property type="term" value="P:signal transduction"/>
    <property type="evidence" value="ECO:0007669"/>
    <property type="project" value="UniProtKB-KW"/>
</dbReference>
<sequence>MMLTAKVKECGKVKTRKTWELFRATDFESLMYPCVCTCWLLGYFPYKYQPPVYSLSKQRFAISTSIMFIFVFLLFFVIYEINIGTRINYSIPELIHGNMYAFLDGLVIVVMYLLTDARLSVIQNLSRTSCILSTKDFKDLSKLIHTKDILGSLFLAIHIPNCFKHNIFVTVRNLTNIYIMMANFSMDIFYINCVCILKDCFKKMEESIRQLKKFRINDHMSTQTFMHHEQISPLVVMKLKNLEEKHLEISDGVELLNHTFMIRITIAAITTFIVITFDIYFYIIYSYSEFPVNSKFWYKPYVMPAAFYFIKFWMMIWACETATNRAREMKTTLWDVFSATNDPFVKREVEIFSLQIMHTTNIFTAKTFDMNSSFLAKIVGGIIMYILILIQFLLNYVVCTLHM</sequence>
<feature type="transmembrane region" description="Helical" evidence="6">
    <location>
        <begin position="305"/>
        <end position="323"/>
    </location>
</feature>
<keyword evidence="7" id="KW-1185">Reference proteome</keyword>
<evidence type="ECO:0000256" key="4">
    <source>
        <dbReference type="ARBA" id="ARBA00022989"/>
    </source>
</evidence>
<comment type="similarity">
    <text evidence="6">Belongs to the insect chemoreceptor superfamily. Gustatory receptor (GR) family.</text>
</comment>
<accession>A0A9C6SUW8</accession>
<dbReference type="Pfam" id="PF08395">
    <property type="entry name" value="7tm_7"/>
    <property type="match status" value="1"/>
</dbReference>
<comment type="subcellular location">
    <subcellularLocation>
        <location evidence="1 6">Cell membrane</location>
        <topology evidence="1 6">Multi-pass membrane protein</topology>
    </subcellularLocation>
</comment>
<evidence type="ECO:0000256" key="1">
    <source>
        <dbReference type="ARBA" id="ARBA00004651"/>
    </source>
</evidence>
<keyword evidence="2 6" id="KW-1003">Cell membrane</keyword>
<organism evidence="7 8">
    <name type="scientific">Bombus terrestris</name>
    <name type="common">Buff-tailed bumblebee</name>
    <name type="synonym">Apis terrestris</name>
    <dbReference type="NCBI Taxonomy" id="30195"/>
    <lineage>
        <taxon>Eukaryota</taxon>
        <taxon>Metazoa</taxon>
        <taxon>Ecdysozoa</taxon>
        <taxon>Arthropoda</taxon>
        <taxon>Hexapoda</taxon>
        <taxon>Insecta</taxon>
        <taxon>Pterygota</taxon>
        <taxon>Neoptera</taxon>
        <taxon>Endopterygota</taxon>
        <taxon>Hymenoptera</taxon>
        <taxon>Apocrita</taxon>
        <taxon>Aculeata</taxon>
        <taxon>Apoidea</taxon>
        <taxon>Anthophila</taxon>
        <taxon>Apidae</taxon>
        <taxon>Bombus</taxon>
        <taxon>Bombus</taxon>
    </lineage>
</organism>
<protein>
    <recommendedName>
        <fullName evidence="6">Gustatory receptor</fullName>
    </recommendedName>
</protein>
<feature type="transmembrane region" description="Helical" evidence="6">
    <location>
        <begin position="99"/>
        <end position="117"/>
    </location>
</feature>
<keyword evidence="3 6" id="KW-0812">Transmembrane</keyword>
<evidence type="ECO:0000256" key="2">
    <source>
        <dbReference type="ARBA" id="ARBA00022475"/>
    </source>
</evidence>
<dbReference type="Proteomes" id="UP000835206">
    <property type="component" value="Chromosome 13"/>
</dbReference>
<dbReference type="GO" id="GO:0005886">
    <property type="term" value="C:plasma membrane"/>
    <property type="evidence" value="ECO:0007669"/>
    <property type="project" value="UniProtKB-SubCell"/>
</dbReference>
<dbReference type="GO" id="GO:0050909">
    <property type="term" value="P:sensory perception of taste"/>
    <property type="evidence" value="ECO:0007669"/>
    <property type="project" value="InterPro"/>
</dbReference>